<accession>A0A819X0W6</accession>
<evidence type="ECO:0000256" key="2">
    <source>
        <dbReference type="ARBA" id="ARBA00022884"/>
    </source>
</evidence>
<reference evidence="5" key="1">
    <citation type="submission" date="2021-02" db="EMBL/GenBank/DDBJ databases">
        <authorList>
            <person name="Nowell W R."/>
        </authorList>
    </citation>
    <scope>NUCLEOTIDE SEQUENCE</scope>
</reference>
<dbReference type="EMBL" id="CAJOAX010013648">
    <property type="protein sequence ID" value="CAF4133526.1"/>
    <property type="molecule type" value="Genomic_DNA"/>
</dbReference>
<feature type="domain" description="RRM" evidence="4">
    <location>
        <begin position="104"/>
        <end position="181"/>
    </location>
</feature>
<dbReference type="InterPro" id="IPR045305">
    <property type="entry name" value="RRM2_I_PABPs"/>
</dbReference>
<dbReference type="FunFam" id="3.30.70.330:FF:000003">
    <property type="entry name" value="Polyadenylate-binding protein"/>
    <property type="match status" value="1"/>
</dbReference>
<dbReference type="Pfam" id="PF00076">
    <property type="entry name" value="RRM_1"/>
    <property type="match status" value="4"/>
</dbReference>
<feature type="non-terminal residue" evidence="5">
    <location>
        <position position="1"/>
    </location>
</feature>
<sequence length="353" mass="40004">MASSSDLLEAPIISYPSLRVDNLHPDVNEAMLFDKFASVGPISSIRVFRNTITRRSLGYAEVNFQLAADAEYVFDTMNFDLLHGRPLRIMRCQRDSALCKSDITKVFIENLDERIDDKLLYDTFSAFGNVLSCKIMTDENNQSKGCGFVDFETQNAADNAIKKVNGMLLANKKVHVSRMMSSNQQVNVDGTHQLTNIFINNFGDQLDEEKLCEMLSKYGKVLSCKIEYDESGHSKGFAFCSFENPKEAEEAVQNLNGYSIGDKQLWVGRFQTKSEQLSEITRKKDLQRQEHVNEYQNVNLYNLYISNLDDTIDDEQLKKEFSKFGTITSAKVMAENGRSRGFGFVSFSTTDEA</sequence>
<dbReference type="Proteomes" id="UP000663823">
    <property type="component" value="Unassembled WGS sequence"/>
</dbReference>
<comment type="caution">
    <text evidence="5">The sequence shown here is derived from an EMBL/GenBank/DDBJ whole genome shotgun (WGS) entry which is preliminary data.</text>
</comment>
<keyword evidence="2 3" id="KW-0694">RNA-binding</keyword>
<evidence type="ECO:0000256" key="3">
    <source>
        <dbReference type="PROSITE-ProRule" id="PRU00176"/>
    </source>
</evidence>
<dbReference type="GO" id="GO:0003723">
    <property type="term" value="F:RNA binding"/>
    <property type="evidence" value="ECO:0007669"/>
    <property type="project" value="UniProtKB-UniRule"/>
</dbReference>
<dbReference type="InterPro" id="IPR003954">
    <property type="entry name" value="RRM_euk-type"/>
</dbReference>
<name>A0A819X0W6_9BILA</name>
<organism evidence="5 6">
    <name type="scientific">Rotaria sordida</name>
    <dbReference type="NCBI Taxonomy" id="392033"/>
    <lineage>
        <taxon>Eukaryota</taxon>
        <taxon>Metazoa</taxon>
        <taxon>Spiralia</taxon>
        <taxon>Gnathifera</taxon>
        <taxon>Rotifera</taxon>
        <taxon>Eurotatoria</taxon>
        <taxon>Bdelloidea</taxon>
        <taxon>Philodinida</taxon>
        <taxon>Philodinidae</taxon>
        <taxon>Rotaria</taxon>
    </lineage>
</organism>
<dbReference type="PROSITE" id="PS50102">
    <property type="entry name" value="RRM"/>
    <property type="match status" value="4"/>
</dbReference>
<keyword evidence="1" id="KW-0677">Repeat</keyword>
<evidence type="ECO:0000313" key="5">
    <source>
        <dbReference type="EMBL" id="CAF4133526.1"/>
    </source>
</evidence>
<evidence type="ECO:0000259" key="4">
    <source>
        <dbReference type="PROSITE" id="PS50102"/>
    </source>
</evidence>
<dbReference type="InterPro" id="IPR000504">
    <property type="entry name" value="RRM_dom"/>
</dbReference>
<dbReference type="PANTHER" id="PTHR24012">
    <property type="entry name" value="RNA BINDING PROTEIN"/>
    <property type="match status" value="1"/>
</dbReference>
<dbReference type="SMART" id="SM00360">
    <property type="entry name" value="RRM"/>
    <property type="match status" value="4"/>
</dbReference>
<dbReference type="SUPFAM" id="SSF54928">
    <property type="entry name" value="RNA-binding domain, RBD"/>
    <property type="match status" value="3"/>
</dbReference>
<evidence type="ECO:0000313" key="6">
    <source>
        <dbReference type="Proteomes" id="UP000663823"/>
    </source>
</evidence>
<feature type="domain" description="RRM" evidence="4">
    <location>
        <begin position="195"/>
        <end position="272"/>
    </location>
</feature>
<protein>
    <recommendedName>
        <fullName evidence="4">RRM domain-containing protein</fullName>
    </recommendedName>
</protein>
<dbReference type="InterPro" id="IPR035979">
    <property type="entry name" value="RBD_domain_sf"/>
</dbReference>
<dbReference type="Gene3D" id="3.30.70.330">
    <property type="match status" value="4"/>
</dbReference>
<dbReference type="AlphaFoldDB" id="A0A819X0W6"/>
<evidence type="ECO:0000256" key="1">
    <source>
        <dbReference type="ARBA" id="ARBA00022737"/>
    </source>
</evidence>
<proteinExistence type="predicted"/>
<dbReference type="CDD" id="cd12379">
    <property type="entry name" value="RRM2_I_PABPs"/>
    <property type="match status" value="1"/>
</dbReference>
<dbReference type="SMART" id="SM00361">
    <property type="entry name" value="RRM_1"/>
    <property type="match status" value="2"/>
</dbReference>
<feature type="domain" description="RRM" evidence="4">
    <location>
        <begin position="301"/>
        <end position="353"/>
    </location>
</feature>
<feature type="domain" description="RRM" evidence="4">
    <location>
        <begin position="16"/>
        <end position="94"/>
    </location>
</feature>
<dbReference type="InterPro" id="IPR012677">
    <property type="entry name" value="Nucleotide-bd_a/b_plait_sf"/>
</dbReference>
<gene>
    <name evidence="5" type="ORF">OTI717_LOCUS35392</name>
</gene>